<evidence type="ECO:0000313" key="4">
    <source>
        <dbReference type="Proteomes" id="UP000823896"/>
    </source>
</evidence>
<dbReference type="SMART" id="SM01118">
    <property type="entry name" value="CYTH"/>
    <property type="match status" value="1"/>
</dbReference>
<name>A0A9D2NR06_9FIRM</name>
<dbReference type="PROSITE" id="PS51707">
    <property type="entry name" value="CYTH"/>
    <property type="match status" value="1"/>
</dbReference>
<comment type="caution">
    <text evidence="3">The sequence shown here is derived from an EMBL/GenBank/DDBJ whole genome shotgun (WGS) entry which is preliminary data.</text>
</comment>
<dbReference type="Gene3D" id="2.40.320.10">
    <property type="entry name" value="Hypothetical Protein Pfu-838710-001"/>
    <property type="match status" value="1"/>
</dbReference>
<protein>
    <submittedName>
        <fullName evidence="3">AAA family ATPase</fullName>
    </submittedName>
</protein>
<dbReference type="SUPFAM" id="SSF52540">
    <property type="entry name" value="P-loop containing nucleoside triphosphate hydrolases"/>
    <property type="match status" value="1"/>
</dbReference>
<dbReference type="Gene3D" id="3.40.50.300">
    <property type="entry name" value="P-loop containing nucleotide triphosphate hydrolases"/>
    <property type="match status" value="1"/>
</dbReference>
<dbReference type="InterPro" id="IPR023577">
    <property type="entry name" value="CYTH_domain"/>
</dbReference>
<dbReference type="InterPro" id="IPR038727">
    <property type="entry name" value="NadR/Ttd14_AAA_dom"/>
</dbReference>
<dbReference type="EMBL" id="DWWM01000028">
    <property type="protein sequence ID" value="HJC36397.1"/>
    <property type="molecule type" value="Genomic_DNA"/>
</dbReference>
<dbReference type="PROSITE" id="PS50943">
    <property type="entry name" value="HTH_CROC1"/>
    <property type="match status" value="1"/>
</dbReference>
<dbReference type="Pfam" id="PF01381">
    <property type="entry name" value="HTH_3"/>
    <property type="match status" value="1"/>
</dbReference>
<dbReference type="SMART" id="SM00530">
    <property type="entry name" value="HTH_XRE"/>
    <property type="match status" value="1"/>
</dbReference>
<dbReference type="InterPro" id="IPR010982">
    <property type="entry name" value="Lambda_DNA-bd_dom_sf"/>
</dbReference>
<feature type="domain" description="CYTH" evidence="2">
    <location>
        <begin position="278"/>
        <end position="437"/>
    </location>
</feature>
<dbReference type="Pfam" id="PF13521">
    <property type="entry name" value="AAA_28"/>
    <property type="match status" value="1"/>
</dbReference>
<evidence type="ECO:0000259" key="2">
    <source>
        <dbReference type="PROSITE" id="PS51707"/>
    </source>
</evidence>
<reference evidence="3" key="1">
    <citation type="journal article" date="2021" name="PeerJ">
        <title>Extensive microbial diversity within the chicken gut microbiome revealed by metagenomics and culture.</title>
        <authorList>
            <person name="Gilroy R."/>
            <person name="Ravi A."/>
            <person name="Getino M."/>
            <person name="Pursley I."/>
            <person name="Horton D.L."/>
            <person name="Alikhan N.F."/>
            <person name="Baker D."/>
            <person name="Gharbi K."/>
            <person name="Hall N."/>
            <person name="Watson M."/>
            <person name="Adriaenssens E.M."/>
            <person name="Foster-Nyarko E."/>
            <person name="Jarju S."/>
            <person name="Secka A."/>
            <person name="Antonio M."/>
            <person name="Oren A."/>
            <person name="Chaudhuri R.R."/>
            <person name="La Ragione R."/>
            <person name="Hildebrand F."/>
            <person name="Pallen M.J."/>
        </authorList>
    </citation>
    <scope>NUCLEOTIDE SEQUENCE</scope>
    <source>
        <strain evidence="3">CHK187-11901</strain>
    </source>
</reference>
<dbReference type="InterPro" id="IPR001387">
    <property type="entry name" value="Cro/C1-type_HTH"/>
</dbReference>
<dbReference type="SUPFAM" id="SSF47413">
    <property type="entry name" value="lambda repressor-like DNA-binding domains"/>
    <property type="match status" value="1"/>
</dbReference>
<gene>
    <name evidence="3" type="ORF">H9702_04620</name>
</gene>
<dbReference type="Proteomes" id="UP000823896">
    <property type="component" value="Unassembled WGS sequence"/>
</dbReference>
<accession>A0A9D2NR06</accession>
<dbReference type="CDD" id="cd00093">
    <property type="entry name" value="HTH_XRE"/>
    <property type="match status" value="1"/>
</dbReference>
<dbReference type="PANTHER" id="PTHR34932">
    <property type="entry name" value="TRPL TRANSLOCATION DEFECT PROTEIN 14"/>
    <property type="match status" value="1"/>
</dbReference>
<dbReference type="Gene3D" id="1.10.260.40">
    <property type="entry name" value="lambda repressor-like DNA-binding domains"/>
    <property type="match status" value="1"/>
</dbReference>
<evidence type="ECO:0000259" key="1">
    <source>
        <dbReference type="PROSITE" id="PS50943"/>
    </source>
</evidence>
<dbReference type="AlphaFoldDB" id="A0A9D2NR06"/>
<feature type="domain" description="HTH cro/C1-type" evidence="1">
    <location>
        <begin position="10"/>
        <end position="64"/>
    </location>
</feature>
<dbReference type="GO" id="GO:0070300">
    <property type="term" value="F:phosphatidic acid binding"/>
    <property type="evidence" value="ECO:0007669"/>
    <property type="project" value="TreeGrafter"/>
</dbReference>
<dbReference type="GO" id="GO:0003677">
    <property type="term" value="F:DNA binding"/>
    <property type="evidence" value="ECO:0007669"/>
    <property type="project" value="InterPro"/>
</dbReference>
<evidence type="ECO:0000313" key="3">
    <source>
        <dbReference type="EMBL" id="HJC36397.1"/>
    </source>
</evidence>
<dbReference type="InterPro" id="IPR033469">
    <property type="entry name" value="CYTH-like_dom_sf"/>
</dbReference>
<dbReference type="GO" id="GO:0005525">
    <property type="term" value="F:GTP binding"/>
    <property type="evidence" value="ECO:0007669"/>
    <property type="project" value="TreeGrafter"/>
</dbReference>
<reference evidence="3" key="2">
    <citation type="submission" date="2021-04" db="EMBL/GenBank/DDBJ databases">
        <authorList>
            <person name="Gilroy R."/>
        </authorList>
    </citation>
    <scope>NUCLEOTIDE SEQUENCE</scope>
    <source>
        <strain evidence="3">CHK187-11901</strain>
    </source>
</reference>
<dbReference type="InterPro" id="IPR027417">
    <property type="entry name" value="P-loop_NTPase"/>
</dbReference>
<proteinExistence type="predicted"/>
<sequence length="437" mass="50212">MNDYQFGNHLYQLRHQAGYTQKEVADHCGVSNKAVSKWENGKTKPGVQIIRKLAELYHISAEALLMEIDTKSAQKITTIVLTGGPCAGKTTAMSWIQNAFTKRGYRVLFVPETATELITGGVSPNTCGSNLDYQCCQMILQAEKEKIFLDAASTMKDEKILIVCDRGLMDNKAYMTNAEYQIVLDRMHTDEVSIRDRYDAVFHLVSAANGAPEIYAKNKENNPARSEGIDQAVDLDNKLIQSWTGHPHLRVIDNSTSFEEKMKRLVSEISCFLGEPEPYEIERKFLIEHPDIALLEKQPNCQKVEIIQTYLRSDENEEIRIRQRGAQGSYIYFKTVKKYVTPTTRVELEERLSEKEYLKLLMEADTSMHQIRKTRYCLSENGQYFEIDLYPFWKDQAIVEIELLSEEQEIQLPGFLHVIKEVTDDDSYKNASLARRY</sequence>
<dbReference type="GO" id="GO:0035091">
    <property type="term" value="F:phosphatidylinositol binding"/>
    <property type="evidence" value="ECO:0007669"/>
    <property type="project" value="TreeGrafter"/>
</dbReference>
<dbReference type="PANTHER" id="PTHR34932:SF1">
    <property type="entry name" value="TRPL TRANSLOCATION DEFECT PROTEIN 14"/>
    <property type="match status" value="1"/>
</dbReference>
<organism evidence="3 4">
    <name type="scientific">Candidatus Merdibacter merdavium</name>
    <dbReference type="NCBI Taxonomy" id="2838692"/>
    <lineage>
        <taxon>Bacteria</taxon>
        <taxon>Bacillati</taxon>
        <taxon>Bacillota</taxon>
        <taxon>Erysipelotrichia</taxon>
        <taxon>Erysipelotrichales</taxon>
        <taxon>Erysipelotrichaceae</taxon>
        <taxon>Merdibacter</taxon>
    </lineage>
</organism>
<dbReference type="SUPFAM" id="SSF55154">
    <property type="entry name" value="CYTH-like phosphatases"/>
    <property type="match status" value="1"/>
</dbReference>
<dbReference type="InterPro" id="IPR053227">
    <property type="entry name" value="TRPL-trafficking_regulator"/>
</dbReference>